<dbReference type="Proteomes" id="UP000029723">
    <property type="component" value="Unassembled WGS sequence"/>
</dbReference>
<dbReference type="SUPFAM" id="SSF56954">
    <property type="entry name" value="Outer membrane efflux proteins (OEP)"/>
    <property type="match status" value="1"/>
</dbReference>
<dbReference type="InterPro" id="IPR003423">
    <property type="entry name" value="OMP_efflux"/>
</dbReference>
<keyword evidence="5" id="KW-0812">Transmembrane</keyword>
<organism evidence="9 10">
    <name type="scientific">Hoylesella timonensis S9-PR14</name>
    <dbReference type="NCBI Taxonomy" id="1401062"/>
    <lineage>
        <taxon>Bacteria</taxon>
        <taxon>Pseudomonadati</taxon>
        <taxon>Bacteroidota</taxon>
        <taxon>Bacteroidia</taxon>
        <taxon>Bacteroidales</taxon>
        <taxon>Prevotellaceae</taxon>
        <taxon>Hoylesella</taxon>
    </lineage>
</organism>
<keyword evidence="6" id="KW-0472">Membrane</keyword>
<evidence type="ECO:0000256" key="7">
    <source>
        <dbReference type="ARBA" id="ARBA00023237"/>
    </source>
</evidence>
<dbReference type="PANTHER" id="PTHR30026:SF20">
    <property type="entry name" value="OUTER MEMBRANE PROTEIN TOLC"/>
    <property type="match status" value="1"/>
</dbReference>
<dbReference type="Gene3D" id="1.20.1600.10">
    <property type="entry name" value="Outer membrane efflux proteins (OEP)"/>
    <property type="match status" value="1"/>
</dbReference>
<protein>
    <submittedName>
        <fullName evidence="9">Transporter</fullName>
    </submittedName>
</protein>
<gene>
    <name evidence="9" type="ORF">HMPREF9304_02695</name>
</gene>
<keyword evidence="3" id="KW-0813">Transport</keyword>
<dbReference type="GO" id="GO:0009279">
    <property type="term" value="C:cell outer membrane"/>
    <property type="evidence" value="ECO:0007669"/>
    <property type="project" value="UniProtKB-SubCell"/>
</dbReference>
<evidence type="ECO:0000256" key="4">
    <source>
        <dbReference type="ARBA" id="ARBA00022452"/>
    </source>
</evidence>
<dbReference type="PANTHER" id="PTHR30026">
    <property type="entry name" value="OUTER MEMBRANE PROTEIN TOLC"/>
    <property type="match status" value="1"/>
</dbReference>
<dbReference type="GO" id="GO:0015288">
    <property type="term" value="F:porin activity"/>
    <property type="evidence" value="ECO:0007669"/>
    <property type="project" value="TreeGrafter"/>
</dbReference>
<evidence type="ECO:0000256" key="8">
    <source>
        <dbReference type="SAM" id="Coils"/>
    </source>
</evidence>
<dbReference type="OrthoDB" id="9811587at2"/>
<evidence type="ECO:0000256" key="2">
    <source>
        <dbReference type="ARBA" id="ARBA00007613"/>
    </source>
</evidence>
<comment type="caution">
    <text evidence="9">The sequence shown here is derived from an EMBL/GenBank/DDBJ whole genome shotgun (WGS) entry which is preliminary data.</text>
</comment>
<dbReference type="InterPro" id="IPR051906">
    <property type="entry name" value="TolC-like"/>
</dbReference>
<accession>A0A098YTX5</accession>
<reference evidence="9 10" key="1">
    <citation type="submission" date="2014-07" db="EMBL/GenBank/DDBJ databases">
        <authorList>
            <person name="McCorrison J."/>
            <person name="Sanka R."/>
            <person name="Torralba M."/>
            <person name="Gillis M."/>
            <person name="Haft D.H."/>
            <person name="Methe B."/>
            <person name="Sutton G."/>
            <person name="Nelson K.E."/>
        </authorList>
    </citation>
    <scope>NUCLEOTIDE SEQUENCE [LARGE SCALE GENOMIC DNA]</scope>
    <source>
        <strain evidence="9 10">S9-PR14</strain>
    </source>
</reference>
<dbReference type="GO" id="GO:1990281">
    <property type="term" value="C:efflux pump complex"/>
    <property type="evidence" value="ECO:0007669"/>
    <property type="project" value="TreeGrafter"/>
</dbReference>
<evidence type="ECO:0000256" key="3">
    <source>
        <dbReference type="ARBA" id="ARBA00022448"/>
    </source>
</evidence>
<feature type="coiled-coil region" evidence="8">
    <location>
        <begin position="206"/>
        <end position="233"/>
    </location>
</feature>
<evidence type="ECO:0000256" key="1">
    <source>
        <dbReference type="ARBA" id="ARBA00004442"/>
    </source>
</evidence>
<evidence type="ECO:0000256" key="5">
    <source>
        <dbReference type="ARBA" id="ARBA00022692"/>
    </source>
</evidence>
<evidence type="ECO:0000256" key="6">
    <source>
        <dbReference type="ARBA" id="ARBA00023136"/>
    </source>
</evidence>
<dbReference type="Pfam" id="PF02321">
    <property type="entry name" value="OEP"/>
    <property type="match status" value="1"/>
</dbReference>
<keyword evidence="4" id="KW-1134">Transmembrane beta strand</keyword>
<comment type="similarity">
    <text evidence="2">Belongs to the outer membrane factor (OMF) (TC 1.B.17) family.</text>
</comment>
<evidence type="ECO:0000313" key="10">
    <source>
        <dbReference type="Proteomes" id="UP000029723"/>
    </source>
</evidence>
<evidence type="ECO:0000313" key="9">
    <source>
        <dbReference type="EMBL" id="KGI22777.1"/>
    </source>
</evidence>
<sequence length="445" mass="50257">MNKIFQISLCGMALLLSTSTVQSKEWSLKDCIHYALTHNISLQKKTLQHLSAQEDTKQSQAALLPSLAVSSSQNLTYRPWPQTGISTGGYMQASVDKVYYNGSYSINSNWTVWNGGKNRHTIKLNKILEQQTALDSAEMANKLIEQIAQLYVQILYSKEAVVVNQSILETSKQNETRGEEFLKVQKMSRADMAQLTAQRAADEYNVIESENNLRNYKRQLKELLQIIDTEEFDVLPPHQVETVENQAIPSVSEIYTTALNNRPEIRNAALGIESSNLSVRIAKAGKLPTLGVSAGVGTSTTSMSNYEWGKQIKNNFDIGAGISINIPLFDNRQTKTAVNKALLQKQSYMLDLKDKQTKLYSTIEDYWLQATNNQHRLRAAMISTKSAEESYQLLKAKFDENLINIVELMKGKDQLMNAQQNELQAKYLTLLNIHLLKFYQQGVME</sequence>
<comment type="subcellular location">
    <subcellularLocation>
        <location evidence="1">Cell outer membrane</location>
    </subcellularLocation>
</comment>
<dbReference type="RefSeq" id="WP_036926217.1">
    <property type="nucleotide sequence ID" value="NZ_JRPQ01000055.1"/>
</dbReference>
<name>A0A098YTX5_9BACT</name>
<dbReference type="EMBL" id="JRPQ01000055">
    <property type="protein sequence ID" value="KGI22777.1"/>
    <property type="molecule type" value="Genomic_DNA"/>
</dbReference>
<dbReference type="GO" id="GO:0015562">
    <property type="term" value="F:efflux transmembrane transporter activity"/>
    <property type="evidence" value="ECO:0007669"/>
    <property type="project" value="InterPro"/>
</dbReference>
<proteinExistence type="inferred from homology"/>
<dbReference type="AlphaFoldDB" id="A0A098YTX5"/>
<keyword evidence="8" id="KW-0175">Coiled coil</keyword>
<keyword evidence="7" id="KW-0998">Cell outer membrane</keyword>